<dbReference type="PROSITE" id="PS51257">
    <property type="entry name" value="PROKAR_LIPOPROTEIN"/>
    <property type="match status" value="1"/>
</dbReference>
<dbReference type="Proteomes" id="UP000298340">
    <property type="component" value="Unassembled WGS sequence"/>
</dbReference>
<dbReference type="EMBL" id="SLWA01000011">
    <property type="protein sequence ID" value="TCN52067.1"/>
    <property type="molecule type" value="Genomic_DNA"/>
</dbReference>
<dbReference type="AlphaFoldDB" id="A0A4Y7UE59"/>
<proteinExistence type="predicted"/>
<reference evidence="2 4" key="2">
    <citation type="journal article" date="2018" name="Syst. Appl. Microbiol.">
        <title>Flavobacterium circumlabens sp. nov. and Flavobacterium cupreum sp. nov., two psychrotrophic species isolated from Antarctic environmental samples.</title>
        <authorList>
            <person name="Kralova S."/>
            <person name="Busse H.J."/>
            <person name="Svec P."/>
            <person name="Maslanova I."/>
            <person name="Stankova E."/>
            <person name="Bartak M."/>
            <person name="Sedlacek I."/>
        </authorList>
    </citation>
    <scope>NUCLEOTIDE SEQUENCE [LARGE SCALE GENOMIC DNA]</scope>
    <source>
        <strain evidence="2 4">CCM 8828</strain>
    </source>
</reference>
<sequence>MKKIISFLLVFAFGLSSCEKDDICDPDTPTTPRLVITFYDINNSTLRKRVNNLRVTGKDQELSVVFNESALDDTKYLTSADSIAIPLRTDTDITTYTFINNYGSTNASLVNSDEINFVYSRQNSYVSRACGFKTIFNLSAFQRTDPTGDGVWMQDIFIINPNIELENETHIKVFF</sequence>
<evidence type="ECO:0000313" key="2">
    <source>
        <dbReference type="EMBL" id="TEB44634.1"/>
    </source>
</evidence>
<dbReference type="Pfam" id="PF20050">
    <property type="entry name" value="DUF6452"/>
    <property type="match status" value="1"/>
</dbReference>
<name>A0A4Y7UE59_9FLAO</name>
<accession>A0A4Y7UE59</accession>
<evidence type="ECO:0000313" key="1">
    <source>
        <dbReference type="EMBL" id="TCN52067.1"/>
    </source>
</evidence>
<reference evidence="1 3" key="1">
    <citation type="journal article" date="2015" name="Stand. Genomic Sci.">
        <title>Genomic Encyclopedia of Bacterial and Archaeal Type Strains, Phase III: the genomes of soil and plant-associated and newly described type strains.</title>
        <authorList>
            <person name="Whitman W.B."/>
            <person name="Woyke T."/>
            <person name="Klenk H.P."/>
            <person name="Zhou Y."/>
            <person name="Lilburn T.G."/>
            <person name="Beck B.J."/>
            <person name="De Vos P."/>
            <person name="Vandamme P."/>
            <person name="Eisen J.A."/>
            <person name="Garrity G."/>
            <person name="Hugenholtz P."/>
            <person name="Kyrpides N.C."/>
        </authorList>
    </citation>
    <scope>NUCLEOTIDE SEQUENCE [LARGE SCALE GENOMIC DNA]</scope>
    <source>
        <strain evidence="1 3">P5626</strain>
    </source>
</reference>
<dbReference type="InterPro" id="IPR045607">
    <property type="entry name" value="DUF6452"/>
</dbReference>
<dbReference type="RefSeq" id="WP_132037873.1">
    <property type="nucleotide sequence ID" value="NZ_JBDSHJ010000054.1"/>
</dbReference>
<protein>
    <submittedName>
        <fullName evidence="2">Uncharacterized protein</fullName>
    </submittedName>
</protein>
<comment type="caution">
    <text evidence="2">The sequence shown here is derived from an EMBL/GenBank/DDBJ whole genome shotgun (WGS) entry which is preliminary data.</text>
</comment>
<reference evidence="1" key="3">
    <citation type="submission" date="2019-03" db="EMBL/GenBank/DDBJ databases">
        <authorList>
            <person name="Whitman W."/>
            <person name="Huntemann M."/>
            <person name="Clum A."/>
            <person name="Pillay M."/>
            <person name="Palaniappan K."/>
            <person name="Varghese N."/>
            <person name="Mikhailova N."/>
            <person name="Stamatis D."/>
            <person name="Reddy T."/>
            <person name="Daum C."/>
            <person name="Shapiro N."/>
            <person name="Ivanova N."/>
            <person name="Kyrpides N."/>
            <person name="Woyke T."/>
        </authorList>
    </citation>
    <scope>NUCLEOTIDE SEQUENCE</scope>
    <source>
        <strain evidence="1">P5626</strain>
    </source>
</reference>
<evidence type="ECO:0000313" key="3">
    <source>
        <dbReference type="Proteomes" id="UP000295270"/>
    </source>
</evidence>
<gene>
    <name evidence="2" type="ORF">D0809_05385</name>
    <name evidence="1" type="ORF">EV142_111101</name>
</gene>
<dbReference type="Proteomes" id="UP000295270">
    <property type="component" value="Unassembled WGS sequence"/>
</dbReference>
<dbReference type="OrthoDB" id="663527at2"/>
<evidence type="ECO:0000313" key="4">
    <source>
        <dbReference type="Proteomes" id="UP000298340"/>
    </source>
</evidence>
<keyword evidence="3" id="KW-1185">Reference proteome</keyword>
<organism evidence="2 4">
    <name type="scientific">Flavobacterium circumlabens</name>
    <dbReference type="NCBI Taxonomy" id="2133765"/>
    <lineage>
        <taxon>Bacteria</taxon>
        <taxon>Pseudomonadati</taxon>
        <taxon>Bacteroidota</taxon>
        <taxon>Flavobacteriia</taxon>
        <taxon>Flavobacteriales</taxon>
        <taxon>Flavobacteriaceae</taxon>
        <taxon>Flavobacterium</taxon>
    </lineage>
</organism>
<dbReference type="EMBL" id="QWDN01000002">
    <property type="protein sequence ID" value="TEB44634.1"/>
    <property type="molecule type" value="Genomic_DNA"/>
</dbReference>